<keyword evidence="2 6" id="KW-0812">Transmembrane</keyword>
<dbReference type="PANTHER" id="PTHR15549:SF6">
    <property type="entry name" value="MID2 DOMAIN-CONTAINING PROTEIN"/>
    <property type="match status" value="1"/>
</dbReference>
<feature type="compositionally biased region" description="Basic and acidic residues" evidence="5">
    <location>
        <begin position="533"/>
        <end position="547"/>
    </location>
</feature>
<dbReference type="GO" id="GO:0016020">
    <property type="term" value="C:membrane"/>
    <property type="evidence" value="ECO:0007669"/>
    <property type="project" value="UniProtKB-SubCell"/>
</dbReference>
<dbReference type="Proteomes" id="UP000322873">
    <property type="component" value="Unassembled WGS sequence"/>
</dbReference>
<feature type="region of interest" description="Disordered" evidence="5">
    <location>
        <begin position="349"/>
        <end position="368"/>
    </location>
</feature>
<name>A0A5M9K9N1_MONFR</name>
<feature type="compositionally biased region" description="Polar residues" evidence="5">
    <location>
        <begin position="353"/>
        <end position="363"/>
    </location>
</feature>
<evidence type="ECO:0000256" key="6">
    <source>
        <dbReference type="SAM" id="Phobius"/>
    </source>
</evidence>
<feature type="compositionally biased region" description="Low complexity" evidence="5">
    <location>
        <begin position="263"/>
        <end position="283"/>
    </location>
</feature>
<feature type="transmembrane region" description="Helical" evidence="6">
    <location>
        <begin position="291"/>
        <end position="312"/>
    </location>
</feature>
<dbReference type="PANTHER" id="PTHR15549">
    <property type="entry name" value="PAIRED IMMUNOGLOBULIN-LIKE TYPE 2 RECEPTOR"/>
    <property type="match status" value="1"/>
</dbReference>
<evidence type="ECO:0000313" key="8">
    <source>
        <dbReference type="Proteomes" id="UP000322873"/>
    </source>
</evidence>
<keyword evidence="4 6" id="KW-0472">Membrane</keyword>
<feature type="compositionally biased region" description="Low complexity" evidence="5">
    <location>
        <begin position="323"/>
        <end position="335"/>
    </location>
</feature>
<sequence>MVLGYHHNGVENSENDAEDNYISESHISSPQTNTYRATVGGSKNDTFYYSTKWSDLKHDRIVYLNRDYRSPFEVEERGPDGPSNLTLCYTTNFRNPGSANVFYVLPLTFDCGSHACVWIGDEKGVANLKINLYNTNLASITKPGSAFFLCFTNQFFDFTANFFTCESYSPYFHISYGNASLPNQKRDDPAQLSSKAASASAFSVSFMSSIAGFEPPTSALSVTASTAILLPSGGTVLPPSTTASDSPVSTSWAATVTTPDITPTATATGAANTSDTSSSSHSSGLPLGAKVGIALGAIILVFLIILAILLLLRHRRRKPPPNSSRTPESPLPSSSLQNNNFRDRYVAEKLGLTNRTDTNTPLTSRGAGMGVDGRYDHEDDPTADLPAPGSAFTANTPVPINAPRSQAANALRNDGNGMENRAVSMTSGVSRPVSPVNGGAVGDNRESSREISRERIGERIVFEEPYTDDIDEAGYGAVNEGRNESRMTLEVPKVYKGTLQAPFLSEPGMSPEEVARLEEEERRIDEAIAEADEERRRAREAREARGG</sequence>
<evidence type="ECO:0000313" key="7">
    <source>
        <dbReference type="EMBL" id="KAA8577219.1"/>
    </source>
</evidence>
<dbReference type="VEuPathDB" id="FungiDB:MFRU_021g00740"/>
<dbReference type="InterPro" id="IPR051694">
    <property type="entry name" value="Immunoregulatory_rcpt-like"/>
</dbReference>
<accession>A0A5M9K9N1</accession>
<feature type="region of interest" description="Disordered" evidence="5">
    <location>
        <begin position="425"/>
        <end position="451"/>
    </location>
</feature>
<feature type="region of interest" description="Disordered" evidence="5">
    <location>
        <begin position="317"/>
        <end position="340"/>
    </location>
</feature>
<evidence type="ECO:0000256" key="1">
    <source>
        <dbReference type="ARBA" id="ARBA00004167"/>
    </source>
</evidence>
<protein>
    <recommendedName>
        <fullName evidence="9">Mid2 domain-containing protein</fullName>
    </recommendedName>
</protein>
<comment type="caution">
    <text evidence="7">The sequence shown here is derived from an EMBL/GenBank/DDBJ whole genome shotgun (WGS) entry which is preliminary data.</text>
</comment>
<evidence type="ECO:0008006" key="9">
    <source>
        <dbReference type="Google" id="ProtNLM"/>
    </source>
</evidence>
<dbReference type="AlphaFoldDB" id="A0A5M9K9N1"/>
<gene>
    <name evidence="7" type="ORF">EYC84_007210</name>
</gene>
<organism evidence="7 8">
    <name type="scientific">Monilinia fructicola</name>
    <name type="common">Brown rot fungus</name>
    <name type="synonym">Ciboria fructicola</name>
    <dbReference type="NCBI Taxonomy" id="38448"/>
    <lineage>
        <taxon>Eukaryota</taxon>
        <taxon>Fungi</taxon>
        <taxon>Dikarya</taxon>
        <taxon>Ascomycota</taxon>
        <taxon>Pezizomycotina</taxon>
        <taxon>Leotiomycetes</taxon>
        <taxon>Helotiales</taxon>
        <taxon>Sclerotiniaceae</taxon>
        <taxon>Monilinia</taxon>
    </lineage>
</organism>
<evidence type="ECO:0000256" key="4">
    <source>
        <dbReference type="ARBA" id="ARBA00023136"/>
    </source>
</evidence>
<evidence type="ECO:0000256" key="5">
    <source>
        <dbReference type="SAM" id="MobiDB-lite"/>
    </source>
</evidence>
<evidence type="ECO:0000256" key="2">
    <source>
        <dbReference type="ARBA" id="ARBA00022692"/>
    </source>
</evidence>
<dbReference type="EMBL" id="VICG01000001">
    <property type="protein sequence ID" value="KAA8577219.1"/>
    <property type="molecule type" value="Genomic_DNA"/>
</dbReference>
<reference evidence="7 8" key="1">
    <citation type="submission" date="2019-06" db="EMBL/GenBank/DDBJ databases">
        <title>Genome Sequence of the Brown Rot Fungal Pathogen Monilinia fructicola.</title>
        <authorList>
            <person name="De Miccolis Angelini R.M."/>
            <person name="Landi L."/>
            <person name="Abate D."/>
            <person name="Pollastro S."/>
            <person name="Romanazzi G."/>
            <person name="Faretra F."/>
        </authorList>
    </citation>
    <scope>NUCLEOTIDE SEQUENCE [LARGE SCALE GENOMIC DNA]</scope>
    <source>
        <strain evidence="7 8">Mfrc123</strain>
    </source>
</reference>
<dbReference type="GO" id="GO:0071944">
    <property type="term" value="C:cell periphery"/>
    <property type="evidence" value="ECO:0007669"/>
    <property type="project" value="UniProtKB-ARBA"/>
</dbReference>
<evidence type="ECO:0000256" key="3">
    <source>
        <dbReference type="ARBA" id="ARBA00022989"/>
    </source>
</evidence>
<keyword evidence="3 6" id="KW-1133">Transmembrane helix</keyword>
<keyword evidence="8" id="KW-1185">Reference proteome</keyword>
<feature type="region of interest" description="Disordered" evidence="5">
    <location>
        <begin position="263"/>
        <end position="284"/>
    </location>
</feature>
<feature type="region of interest" description="Disordered" evidence="5">
    <location>
        <begin position="527"/>
        <end position="547"/>
    </location>
</feature>
<comment type="subcellular location">
    <subcellularLocation>
        <location evidence="1">Membrane</location>
        <topology evidence="1">Single-pass membrane protein</topology>
    </subcellularLocation>
</comment>
<proteinExistence type="predicted"/>